<feature type="compositionally biased region" description="Basic and acidic residues" evidence="1">
    <location>
        <begin position="452"/>
        <end position="473"/>
    </location>
</feature>
<accession>A0A0F9UWJ2</accession>
<dbReference type="EMBL" id="LAZR01000058">
    <property type="protein sequence ID" value="KKN97390.1"/>
    <property type="molecule type" value="Genomic_DNA"/>
</dbReference>
<sequence>MQRKALGIVFLCLVLLVAIVLGYWDMLSSEKLRIAQTENLPASEEVATQQDSASVAQPDPDRPSTSDAGETETANARATSSEQSPAPDEAARIVPDPSDTAPRPEVSAKVEAADATTAEKQPASPLESVSSVPATEGEASAGDRPLFDLLRVEPDGSTLIAGRSAPGSRVTLLAGKTVVGEDTANEAGEFVIVLPEPLTPGEHAISLTAITPEGATTGSRETAIVSVPQPGRGEDVLAMVEAPDEASRLMTVPVSPPRQAAGADSADVETAAAGRPASSISQDEAPTSAPAAGSEKPIDMDAAFLSNTSQAGEKDKAPEPATSPRLRIEAVEVEGEQIFVAGSADAGTSVRIYLDNVLVAENRVTADNRFLVTAERPVAVGDHLVRADQVAVDGNVTARAEVPFTRPEGQAVAAIAPPPANGAAAVSPSPSVAMADRSEAETRIAAASAPVVDRDSVEGRTAEPKKAAAEIPERSPPPDTKAAGSFQGDEATTTEPPVSPSEGTLPTLQTQPTAPARQEANPTWSTDRPSVNPPVQIGEPRSPTGPKPPEIGQDRTRAEASAVPDATDTNSSPPLMASRTETKVSEPTIPLQPGSGTVGERPASAILQEQRSVVVTESEVSAAALDVPINRQAPLATATGRVIIRKGDTLWRISRDTYGRGSRYTVIYFANGNRIRNPDLIYPGQVFRLPAAQDDAREADAEPAQRN</sequence>
<feature type="region of interest" description="Disordered" evidence="1">
    <location>
        <begin position="43"/>
        <end position="146"/>
    </location>
</feature>
<protein>
    <recommendedName>
        <fullName evidence="2">LysM domain-containing protein</fullName>
    </recommendedName>
</protein>
<dbReference type="PANTHER" id="PTHR34700">
    <property type="entry name" value="POTASSIUM BINDING PROTEIN KBP"/>
    <property type="match status" value="1"/>
</dbReference>
<gene>
    <name evidence="3" type="ORF">LCGC14_0158090</name>
</gene>
<dbReference type="PROSITE" id="PS51782">
    <property type="entry name" value="LYSM"/>
    <property type="match status" value="1"/>
</dbReference>
<feature type="compositionally biased region" description="Polar residues" evidence="1">
    <location>
        <begin position="520"/>
        <end position="529"/>
    </location>
</feature>
<feature type="region of interest" description="Disordered" evidence="1">
    <location>
        <begin position="420"/>
        <end position="439"/>
    </location>
</feature>
<feature type="region of interest" description="Disordered" evidence="1">
    <location>
        <begin position="252"/>
        <end position="296"/>
    </location>
</feature>
<dbReference type="AlphaFoldDB" id="A0A0F9UWJ2"/>
<dbReference type="SMART" id="SM00257">
    <property type="entry name" value="LysM"/>
    <property type="match status" value="1"/>
</dbReference>
<organism evidence="3">
    <name type="scientific">marine sediment metagenome</name>
    <dbReference type="NCBI Taxonomy" id="412755"/>
    <lineage>
        <taxon>unclassified sequences</taxon>
        <taxon>metagenomes</taxon>
        <taxon>ecological metagenomes</taxon>
    </lineage>
</organism>
<dbReference type="CDD" id="cd00118">
    <property type="entry name" value="LysM"/>
    <property type="match status" value="1"/>
</dbReference>
<reference evidence="3" key="1">
    <citation type="journal article" date="2015" name="Nature">
        <title>Complex archaea that bridge the gap between prokaryotes and eukaryotes.</title>
        <authorList>
            <person name="Spang A."/>
            <person name="Saw J.H."/>
            <person name="Jorgensen S.L."/>
            <person name="Zaremba-Niedzwiedzka K."/>
            <person name="Martijn J."/>
            <person name="Lind A.E."/>
            <person name="van Eijk R."/>
            <person name="Schleper C."/>
            <person name="Guy L."/>
            <person name="Ettema T.J."/>
        </authorList>
    </citation>
    <scope>NUCLEOTIDE SEQUENCE</scope>
</reference>
<feature type="domain" description="LysM" evidence="2">
    <location>
        <begin position="640"/>
        <end position="689"/>
    </location>
</feature>
<feature type="compositionally biased region" description="Low complexity" evidence="1">
    <location>
        <begin position="504"/>
        <end position="516"/>
    </location>
</feature>
<feature type="compositionally biased region" description="Polar residues" evidence="1">
    <location>
        <begin position="43"/>
        <end position="55"/>
    </location>
</feature>
<dbReference type="InterPro" id="IPR036779">
    <property type="entry name" value="LysM_dom_sf"/>
</dbReference>
<evidence type="ECO:0000313" key="3">
    <source>
        <dbReference type="EMBL" id="KKN97390.1"/>
    </source>
</evidence>
<feature type="compositionally biased region" description="Polar residues" evidence="1">
    <location>
        <begin position="65"/>
        <end position="84"/>
    </location>
</feature>
<evidence type="ECO:0000256" key="1">
    <source>
        <dbReference type="SAM" id="MobiDB-lite"/>
    </source>
</evidence>
<feature type="region of interest" description="Disordered" evidence="1">
    <location>
        <begin position="444"/>
        <end position="600"/>
    </location>
</feature>
<dbReference type="Pfam" id="PF01476">
    <property type="entry name" value="LysM"/>
    <property type="match status" value="1"/>
</dbReference>
<dbReference type="InterPro" id="IPR052196">
    <property type="entry name" value="Bact_Kbp"/>
</dbReference>
<proteinExistence type="predicted"/>
<dbReference type="InterPro" id="IPR018392">
    <property type="entry name" value="LysM"/>
</dbReference>
<evidence type="ECO:0000259" key="2">
    <source>
        <dbReference type="PROSITE" id="PS51782"/>
    </source>
</evidence>
<name>A0A0F9UWJ2_9ZZZZ</name>
<feature type="compositionally biased region" description="Low complexity" evidence="1">
    <location>
        <begin position="420"/>
        <end position="435"/>
    </location>
</feature>
<dbReference type="PANTHER" id="PTHR34700:SF4">
    <property type="entry name" value="PHAGE-LIKE ELEMENT PBSX PROTEIN XKDP"/>
    <property type="match status" value="1"/>
</dbReference>
<dbReference type="Gene3D" id="3.10.350.10">
    <property type="entry name" value="LysM domain"/>
    <property type="match status" value="1"/>
</dbReference>
<comment type="caution">
    <text evidence="3">The sequence shown here is derived from an EMBL/GenBank/DDBJ whole genome shotgun (WGS) entry which is preliminary data.</text>
</comment>